<proteinExistence type="predicted"/>
<dbReference type="SFLD" id="SFLDS00029">
    <property type="entry name" value="Radical_SAM"/>
    <property type="match status" value="1"/>
</dbReference>
<dbReference type="InterPro" id="IPR034474">
    <property type="entry name" value="Methyltransferase_Class_D"/>
</dbReference>
<keyword evidence="2" id="KW-0479">Metal-binding</keyword>
<keyword evidence="3" id="KW-0408">Iron</keyword>
<dbReference type="GO" id="GO:0003824">
    <property type="term" value="F:catalytic activity"/>
    <property type="evidence" value="ECO:0007669"/>
    <property type="project" value="InterPro"/>
</dbReference>
<evidence type="ECO:0000259" key="5">
    <source>
        <dbReference type="PROSITE" id="PS51918"/>
    </source>
</evidence>
<dbReference type="Gene3D" id="3.20.20.70">
    <property type="entry name" value="Aldolase class I"/>
    <property type="match status" value="1"/>
</dbReference>
<dbReference type="SUPFAM" id="SSF102114">
    <property type="entry name" value="Radical SAM enzymes"/>
    <property type="match status" value="1"/>
</dbReference>
<dbReference type="SFLD" id="SFLDG01067">
    <property type="entry name" value="SPASM/twitch_domain_containing"/>
    <property type="match status" value="1"/>
</dbReference>
<evidence type="ECO:0000313" key="6">
    <source>
        <dbReference type="EMBL" id="SUZ94535.1"/>
    </source>
</evidence>
<dbReference type="AlphaFoldDB" id="A0A381RRM8"/>
<dbReference type="InterPro" id="IPR056488">
    <property type="entry name" value="Zn_ribbon_HMPTM"/>
</dbReference>
<protein>
    <recommendedName>
        <fullName evidence="5">Radical SAM core domain-containing protein</fullName>
    </recommendedName>
</protein>
<name>A0A381RRM8_9ZZZZ</name>
<organism evidence="6">
    <name type="scientific">marine metagenome</name>
    <dbReference type="NCBI Taxonomy" id="408172"/>
    <lineage>
        <taxon>unclassified sequences</taxon>
        <taxon>metagenomes</taxon>
        <taxon>ecological metagenomes</taxon>
    </lineage>
</organism>
<evidence type="ECO:0000256" key="1">
    <source>
        <dbReference type="ARBA" id="ARBA00022691"/>
    </source>
</evidence>
<reference evidence="6" key="1">
    <citation type="submission" date="2018-05" db="EMBL/GenBank/DDBJ databases">
        <authorList>
            <person name="Lanie J.A."/>
            <person name="Ng W.-L."/>
            <person name="Kazmierczak K.M."/>
            <person name="Andrzejewski T.M."/>
            <person name="Davidsen T.M."/>
            <person name="Wayne K.J."/>
            <person name="Tettelin H."/>
            <person name="Glass J.I."/>
            <person name="Rusch D."/>
            <person name="Podicherti R."/>
            <person name="Tsui H.-C.T."/>
            <person name="Winkler M.E."/>
        </authorList>
    </citation>
    <scope>NUCLEOTIDE SEQUENCE</scope>
</reference>
<dbReference type="PANTHER" id="PTHR43306:SF1">
    <property type="entry name" value="7,8-DIHYDRO-6-HYDROXYMETHYLPTERIN DIMETHYLTRANSFERASE"/>
    <property type="match status" value="1"/>
</dbReference>
<gene>
    <name evidence="6" type="ORF">METZ01_LOCUS47389</name>
</gene>
<feature type="domain" description="Radical SAM core" evidence="5">
    <location>
        <begin position="102"/>
        <end position="319"/>
    </location>
</feature>
<dbReference type="PANTHER" id="PTHR43306">
    <property type="entry name" value="7,8-DIHYDRO-6-HYDROXYMETHYLPTERIN DIMETHYLTRANSFERASE"/>
    <property type="match status" value="1"/>
</dbReference>
<evidence type="ECO:0000256" key="3">
    <source>
        <dbReference type="ARBA" id="ARBA00023004"/>
    </source>
</evidence>
<keyword evidence="4" id="KW-0411">Iron-sulfur</keyword>
<evidence type="ECO:0000256" key="2">
    <source>
        <dbReference type="ARBA" id="ARBA00022723"/>
    </source>
</evidence>
<dbReference type="InterPro" id="IPR007197">
    <property type="entry name" value="rSAM"/>
</dbReference>
<dbReference type="EMBL" id="UINC01002243">
    <property type="protein sequence ID" value="SUZ94535.1"/>
    <property type="molecule type" value="Genomic_DNA"/>
</dbReference>
<dbReference type="CDD" id="cd01335">
    <property type="entry name" value="Radical_SAM"/>
    <property type="match status" value="1"/>
</dbReference>
<keyword evidence="1" id="KW-0949">S-adenosyl-L-methionine</keyword>
<dbReference type="Pfam" id="PF04055">
    <property type="entry name" value="Radical_SAM"/>
    <property type="match status" value="1"/>
</dbReference>
<dbReference type="InterPro" id="IPR058240">
    <property type="entry name" value="rSAM_sf"/>
</dbReference>
<sequence>MGLDCGGDDLSERVRDYLFYDTATSVCSSCLRRAEGKVIIRDDSVFMDKLCYACGKREEVLLADDAEYYKRCREVYVKPSEMPEKWNTPMKYGCPYDCGLCPSHEQHSCLTLIEITDHCNLRCPICYASSGPERHQDYRTFEHVVQMLDAVVENEGEPDVIQISGGEPTLHPDFFRILDEAKARPIRHVMVNTNGIRIANEPEFAARLADYMPGFEVYLQFDSLEREPHMRLRGADLREIKQRALENLNANNISTTLVATVSRGLNDGEMGALVEFALSQPCVRGITFQPIQEAGRSDDYEAAEERLTLTEVRRRIGEQSATFVVDDMLPVPCHPDSLSMAYALKVNGTAVPITRYIDDETLLAGPRSTIQFEKDPAIHEAVLKLLSTGHSPQSASHSLAELLCCLPELVVPSQFSYENVFRIIIMDFIDAHSFDLRSIKKTCVHIVSPDLRIIPFDTYNMFYRGELEQTVLEPIRQELALAGMALLTEDERRVVSRSLPMAHIEEVAE</sequence>
<dbReference type="GO" id="GO:0046872">
    <property type="term" value="F:metal ion binding"/>
    <property type="evidence" value="ECO:0007669"/>
    <property type="project" value="UniProtKB-KW"/>
</dbReference>
<dbReference type="PROSITE" id="PS51918">
    <property type="entry name" value="RADICAL_SAM"/>
    <property type="match status" value="1"/>
</dbReference>
<dbReference type="SFLD" id="SFLDG01100">
    <property type="entry name" value="methyltransferase_(Class_D)"/>
    <property type="match status" value="1"/>
</dbReference>
<dbReference type="GO" id="GO:0051536">
    <property type="term" value="F:iron-sulfur cluster binding"/>
    <property type="evidence" value="ECO:0007669"/>
    <property type="project" value="UniProtKB-KW"/>
</dbReference>
<dbReference type="Pfam" id="PF23545">
    <property type="entry name" value="Zn_ribbon_HMPTM"/>
    <property type="match status" value="1"/>
</dbReference>
<dbReference type="InterPro" id="IPR013785">
    <property type="entry name" value="Aldolase_TIM"/>
</dbReference>
<evidence type="ECO:0000256" key="4">
    <source>
        <dbReference type="ARBA" id="ARBA00023014"/>
    </source>
</evidence>
<accession>A0A381RRM8</accession>